<reference evidence="2" key="2">
    <citation type="submission" date="2012-04" db="EMBL/GenBank/DDBJ databases">
        <authorList>
            <person name="Rueckert C."/>
        </authorList>
    </citation>
    <scope>NUCLEOTIDE SEQUENCE</scope>
    <source>
        <strain evidence="2">Type strain: DSM 44229</strain>
    </source>
</reference>
<evidence type="ECO:0000313" key="1">
    <source>
        <dbReference type="EMBL" id="CCH34781.1"/>
    </source>
</evidence>
<evidence type="ECO:0000313" key="3">
    <source>
        <dbReference type="Proteomes" id="UP000006281"/>
    </source>
</evidence>
<gene>
    <name evidence="1" type="ordered locus">BN6_75560</name>
    <name evidence="2" type="ordered locus">BN6_75570</name>
</gene>
<keyword evidence="3" id="KW-1185">Reference proteome</keyword>
<proteinExistence type="predicted"/>
<protein>
    <recommendedName>
        <fullName evidence="4">HTH cro/C1-type domain-containing protein</fullName>
    </recommendedName>
</protein>
<accession>K0KB64</accession>
<dbReference type="BioCyc" id="SESP1179773:BN6_RS36505-MONOMER"/>
<dbReference type="AlphaFoldDB" id="K0KB64"/>
<sequence length="85" mass="9500">MTVRLRDENFRKASNLAGYTSVYGLAKAMGINRSSVKRVLEGVMRPGPAFIAGAVTVLKPFSFDDLFEVVAYVPQTKRHEHADNW</sequence>
<organism evidence="2 3">
    <name type="scientific">Saccharothrix espanaensis (strain ATCC 51144 / DSM 44229 / JCM 9112 / NBRC 15066 / NRRL 15764)</name>
    <dbReference type="NCBI Taxonomy" id="1179773"/>
    <lineage>
        <taxon>Bacteria</taxon>
        <taxon>Bacillati</taxon>
        <taxon>Actinomycetota</taxon>
        <taxon>Actinomycetes</taxon>
        <taxon>Pseudonocardiales</taxon>
        <taxon>Pseudonocardiaceae</taxon>
        <taxon>Saccharothrix</taxon>
    </lineage>
</organism>
<dbReference type="HOGENOM" id="CLU_184522_0_0_11"/>
<dbReference type="PATRIC" id="fig|1179773.3.peg.7628"/>
<dbReference type="KEGG" id="sesp:BN6_75560"/>
<evidence type="ECO:0000313" key="2">
    <source>
        <dbReference type="EMBL" id="CCH34782.1"/>
    </source>
</evidence>
<name>K0KB64_SACES</name>
<dbReference type="Proteomes" id="UP000006281">
    <property type="component" value="Chromosome"/>
</dbReference>
<dbReference type="BioCyc" id="SESP1179773:BN6_RS36510-MONOMER"/>
<dbReference type="EMBL" id="HE804045">
    <property type="protein sequence ID" value="CCH34782.1"/>
    <property type="molecule type" value="Genomic_DNA"/>
</dbReference>
<dbReference type="EMBL" id="HE804045">
    <property type="protein sequence ID" value="CCH34781.1"/>
    <property type="molecule type" value="Genomic_DNA"/>
</dbReference>
<evidence type="ECO:0008006" key="4">
    <source>
        <dbReference type="Google" id="ProtNLM"/>
    </source>
</evidence>
<reference evidence="2 3" key="1">
    <citation type="journal article" date="2012" name="BMC Genomics">
        <title>Complete genome sequence of Saccharothrix espanaensis DSM 44229T and comparison to the other completely sequenced Pseudonocardiaceae.</title>
        <authorList>
            <person name="Strobel T."/>
            <person name="Al-Dilaimi A."/>
            <person name="Blom J."/>
            <person name="Gessner A."/>
            <person name="Kalinowski J."/>
            <person name="Luzhetska M."/>
            <person name="Puhler A."/>
            <person name="Szczepanowski R."/>
            <person name="Bechthold A."/>
            <person name="Ruckert C."/>
        </authorList>
    </citation>
    <scope>NUCLEOTIDE SEQUENCE [LARGE SCALE GENOMIC DNA]</scope>
    <source>
        <strain evidence="3">ATCC 51144 / DSM 44229 / JCM 9112 / NBRC 15066 / NRRL 15764</strain>
        <strain evidence="2">Type strain: DSM 44229</strain>
    </source>
</reference>
<dbReference type="KEGG" id="sesp:BN6_75570"/>